<proteinExistence type="predicted"/>
<name>A0A9P6DTF1_9AGAM</name>
<evidence type="ECO:0000313" key="1">
    <source>
        <dbReference type="EMBL" id="KAF9514221.1"/>
    </source>
</evidence>
<evidence type="ECO:0000313" key="2">
    <source>
        <dbReference type="Proteomes" id="UP000886523"/>
    </source>
</evidence>
<dbReference type="AlphaFoldDB" id="A0A9P6DTF1"/>
<comment type="caution">
    <text evidence="1">The sequence shown here is derived from an EMBL/GenBank/DDBJ whole genome shotgun (WGS) entry which is preliminary data.</text>
</comment>
<keyword evidence="2" id="KW-1185">Reference proteome</keyword>
<dbReference type="Proteomes" id="UP000886523">
    <property type="component" value="Unassembled WGS sequence"/>
</dbReference>
<organism evidence="1 2">
    <name type="scientific">Hydnum rufescens UP504</name>
    <dbReference type="NCBI Taxonomy" id="1448309"/>
    <lineage>
        <taxon>Eukaryota</taxon>
        <taxon>Fungi</taxon>
        <taxon>Dikarya</taxon>
        <taxon>Basidiomycota</taxon>
        <taxon>Agaricomycotina</taxon>
        <taxon>Agaricomycetes</taxon>
        <taxon>Cantharellales</taxon>
        <taxon>Hydnaceae</taxon>
        <taxon>Hydnum</taxon>
    </lineage>
</organism>
<sequence length="51" mass="5462">MAPSACAIHYGVRGIGLVAYDLSSGLFRTFWVSAHYQSSLPGLGYSGITPW</sequence>
<protein>
    <submittedName>
        <fullName evidence="1">Uncharacterized protein</fullName>
    </submittedName>
</protein>
<reference evidence="1" key="1">
    <citation type="journal article" date="2020" name="Nat. Commun.">
        <title>Large-scale genome sequencing of mycorrhizal fungi provides insights into the early evolution of symbiotic traits.</title>
        <authorList>
            <person name="Miyauchi S."/>
            <person name="Kiss E."/>
            <person name="Kuo A."/>
            <person name="Drula E."/>
            <person name="Kohler A."/>
            <person name="Sanchez-Garcia M."/>
            <person name="Morin E."/>
            <person name="Andreopoulos B."/>
            <person name="Barry K.W."/>
            <person name="Bonito G."/>
            <person name="Buee M."/>
            <person name="Carver A."/>
            <person name="Chen C."/>
            <person name="Cichocki N."/>
            <person name="Clum A."/>
            <person name="Culley D."/>
            <person name="Crous P.W."/>
            <person name="Fauchery L."/>
            <person name="Girlanda M."/>
            <person name="Hayes R.D."/>
            <person name="Keri Z."/>
            <person name="LaButti K."/>
            <person name="Lipzen A."/>
            <person name="Lombard V."/>
            <person name="Magnuson J."/>
            <person name="Maillard F."/>
            <person name="Murat C."/>
            <person name="Nolan M."/>
            <person name="Ohm R.A."/>
            <person name="Pangilinan J."/>
            <person name="Pereira M.F."/>
            <person name="Perotto S."/>
            <person name="Peter M."/>
            <person name="Pfister S."/>
            <person name="Riley R."/>
            <person name="Sitrit Y."/>
            <person name="Stielow J.B."/>
            <person name="Szollosi G."/>
            <person name="Zifcakova L."/>
            <person name="Stursova M."/>
            <person name="Spatafora J.W."/>
            <person name="Tedersoo L."/>
            <person name="Vaario L.M."/>
            <person name="Yamada A."/>
            <person name="Yan M."/>
            <person name="Wang P."/>
            <person name="Xu J."/>
            <person name="Bruns T."/>
            <person name="Baldrian P."/>
            <person name="Vilgalys R."/>
            <person name="Dunand C."/>
            <person name="Henrissat B."/>
            <person name="Grigoriev I.V."/>
            <person name="Hibbett D."/>
            <person name="Nagy L.G."/>
            <person name="Martin F.M."/>
        </authorList>
    </citation>
    <scope>NUCLEOTIDE SEQUENCE</scope>
    <source>
        <strain evidence="1">UP504</strain>
    </source>
</reference>
<gene>
    <name evidence="1" type="ORF">BS47DRAFT_1343349</name>
</gene>
<dbReference type="EMBL" id="MU128963">
    <property type="protein sequence ID" value="KAF9514221.1"/>
    <property type="molecule type" value="Genomic_DNA"/>
</dbReference>
<accession>A0A9P6DTF1</accession>